<evidence type="ECO:0000313" key="2">
    <source>
        <dbReference type="EMBL" id="AWY99406.1"/>
    </source>
</evidence>
<protein>
    <recommendedName>
        <fullName evidence="4">DUF2238 domain-containing protein</fullName>
    </recommendedName>
</protein>
<evidence type="ECO:0000313" key="3">
    <source>
        <dbReference type="Proteomes" id="UP000250003"/>
    </source>
</evidence>
<keyword evidence="3" id="KW-1185">Reference proteome</keyword>
<dbReference type="Proteomes" id="UP000250003">
    <property type="component" value="Chromosome"/>
</dbReference>
<keyword evidence="1" id="KW-1133">Transmembrane helix</keyword>
<keyword evidence="1" id="KW-0812">Transmembrane</keyword>
<gene>
    <name evidence="2" type="ORF">DQQ01_05965</name>
</gene>
<dbReference type="RefSeq" id="WP_111920845.1">
    <property type="nucleotide sequence ID" value="NZ_CAUWHR010000001.1"/>
</dbReference>
<dbReference type="OrthoDB" id="4966203at2"/>
<organism evidence="2 3">
    <name type="scientific">Blautia argi</name>
    <dbReference type="NCBI Taxonomy" id="1912897"/>
    <lineage>
        <taxon>Bacteria</taxon>
        <taxon>Bacillati</taxon>
        <taxon>Bacillota</taxon>
        <taxon>Clostridia</taxon>
        <taxon>Lachnospirales</taxon>
        <taxon>Lachnospiraceae</taxon>
        <taxon>Blautia</taxon>
    </lineage>
</organism>
<accession>A0A2Z4UEN0</accession>
<sequence>MEEKKIKAVWYASIVIYGITLLYSFWKNMQTEDWHSVGMAFVAMLTPCIVPALFRLFRWKPVYEIYLLSNGFTYFASIWGGSLNAYRFWGYDKLLHFASGWLLCTATALLYFVVKQSCQWKDKREYRIFLIFLNAGNMAAAEIWEFFEYAMLVFFQNDCINHYTQGVHDSMNDMLCATTAGLLMTLCFVRYEKTGKSNFLIRICEKFCERNIRTEF</sequence>
<dbReference type="EMBL" id="CP030280">
    <property type="protein sequence ID" value="AWY99406.1"/>
    <property type="molecule type" value="Genomic_DNA"/>
</dbReference>
<feature type="transmembrane region" description="Helical" evidence="1">
    <location>
        <begin position="38"/>
        <end position="57"/>
    </location>
</feature>
<dbReference type="KEGG" id="blau:DQQ01_05965"/>
<proteinExistence type="predicted"/>
<feature type="transmembrane region" description="Helical" evidence="1">
    <location>
        <begin position="9"/>
        <end position="26"/>
    </location>
</feature>
<evidence type="ECO:0008006" key="4">
    <source>
        <dbReference type="Google" id="ProtNLM"/>
    </source>
</evidence>
<name>A0A2Z4UEN0_9FIRM</name>
<dbReference type="Pfam" id="PF09997">
    <property type="entry name" value="DUF2238"/>
    <property type="match status" value="1"/>
</dbReference>
<feature type="transmembrane region" description="Helical" evidence="1">
    <location>
        <begin position="64"/>
        <end position="82"/>
    </location>
</feature>
<reference evidence="3" key="1">
    <citation type="submission" date="2018-06" db="EMBL/GenBank/DDBJ databases">
        <title>Description of Blautia argi sp. nov., a new anaerobic isolated from dog feces.</title>
        <authorList>
            <person name="Chang Y.-H."/>
            <person name="Paek J."/>
            <person name="Shin Y."/>
        </authorList>
    </citation>
    <scope>NUCLEOTIDE SEQUENCE [LARGE SCALE GENOMIC DNA]</scope>
    <source>
        <strain evidence="3">KCTC 15426</strain>
    </source>
</reference>
<evidence type="ECO:0000256" key="1">
    <source>
        <dbReference type="SAM" id="Phobius"/>
    </source>
</evidence>
<feature type="transmembrane region" description="Helical" evidence="1">
    <location>
        <begin position="94"/>
        <end position="114"/>
    </location>
</feature>
<dbReference type="AlphaFoldDB" id="A0A2Z4UEN0"/>
<keyword evidence="1" id="KW-0472">Membrane</keyword>
<dbReference type="InterPro" id="IPR014509">
    <property type="entry name" value="YjdF-like"/>
</dbReference>